<dbReference type="EMBL" id="FN595504">
    <property type="protein sequence ID" value="CBI24247.3"/>
    <property type="molecule type" value="Genomic_DNA"/>
</dbReference>
<comment type="similarity">
    <text evidence="1">Belongs to the peptidase C48 family.</text>
</comment>
<feature type="transmembrane region" description="Helical" evidence="4">
    <location>
        <begin position="115"/>
        <end position="136"/>
    </location>
</feature>
<feature type="domain" description="Ubiquitin-like protease family profile" evidence="6">
    <location>
        <begin position="22"/>
        <end position="85"/>
    </location>
</feature>
<dbReference type="InParanoid" id="D7T168"/>
<keyword evidence="2" id="KW-0645">Protease</keyword>
<evidence type="ECO:0000256" key="5">
    <source>
        <dbReference type="SAM" id="SignalP"/>
    </source>
</evidence>
<dbReference type="PaxDb" id="29760-VIT_06s0009g03280.t01"/>
<dbReference type="Gene3D" id="3.40.395.10">
    <property type="entry name" value="Adenoviral Proteinase, Chain A"/>
    <property type="match status" value="1"/>
</dbReference>
<protein>
    <recommendedName>
        <fullName evidence="6">Ubiquitin-like protease family profile domain-containing protein</fullName>
    </recommendedName>
</protein>
<keyword evidence="4" id="KW-0472">Membrane</keyword>
<evidence type="ECO:0000256" key="2">
    <source>
        <dbReference type="ARBA" id="ARBA00022670"/>
    </source>
</evidence>
<sequence length="137" mass="15913">MTIALVIVVCFQLFVEFCQTFFKLYDIEKDVFQFSINWAPSILTQDNRWDCGVHVIKHMQTFKNGDSMKASNLCNYVKIRQEIACDLILHEGNREKQTMLTTVCTKTSTQAMKKIIIMIFVVFLIFIISISTYGHID</sequence>
<dbReference type="InterPro" id="IPR003653">
    <property type="entry name" value="Peptidase_C48_C"/>
</dbReference>
<accession>D7T168</accession>
<dbReference type="eggNOG" id="ENOG502SE8J">
    <property type="taxonomic scope" value="Eukaryota"/>
</dbReference>
<dbReference type="GO" id="GO:0006508">
    <property type="term" value="P:proteolysis"/>
    <property type="evidence" value="ECO:0007669"/>
    <property type="project" value="UniProtKB-KW"/>
</dbReference>
<evidence type="ECO:0000256" key="4">
    <source>
        <dbReference type="SAM" id="Phobius"/>
    </source>
</evidence>
<dbReference type="AlphaFoldDB" id="D7T168"/>
<gene>
    <name evidence="7" type="ordered locus">VIT_06s0009g03280</name>
</gene>
<dbReference type="Proteomes" id="UP000009183">
    <property type="component" value="Chromosome 6"/>
</dbReference>
<keyword evidence="8" id="KW-1185">Reference proteome</keyword>
<keyword evidence="4" id="KW-0812">Transmembrane</keyword>
<dbReference type="HOGENOM" id="CLU_154907_0_0_1"/>
<proteinExistence type="inferred from homology"/>
<feature type="signal peptide" evidence="5">
    <location>
        <begin position="1"/>
        <end position="20"/>
    </location>
</feature>
<keyword evidence="3" id="KW-0378">Hydrolase</keyword>
<keyword evidence="5" id="KW-0732">Signal</keyword>
<dbReference type="Pfam" id="PF02902">
    <property type="entry name" value="Peptidase_C48"/>
    <property type="match status" value="1"/>
</dbReference>
<evidence type="ECO:0000313" key="8">
    <source>
        <dbReference type="Proteomes" id="UP000009183"/>
    </source>
</evidence>
<name>D7T168_VITVI</name>
<organism evidence="7 8">
    <name type="scientific">Vitis vinifera</name>
    <name type="common">Grape</name>
    <dbReference type="NCBI Taxonomy" id="29760"/>
    <lineage>
        <taxon>Eukaryota</taxon>
        <taxon>Viridiplantae</taxon>
        <taxon>Streptophyta</taxon>
        <taxon>Embryophyta</taxon>
        <taxon>Tracheophyta</taxon>
        <taxon>Spermatophyta</taxon>
        <taxon>Magnoliopsida</taxon>
        <taxon>eudicotyledons</taxon>
        <taxon>Gunneridae</taxon>
        <taxon>Pentapetalae</taxon>
        <taxon>rosids</taxon>
        <taxon>Vitales</taxon>
        <taxon>Vitaceae</taxon>
        <taxon>Viteae</taxon>
        <taxon>Vitis</taxon>
    </lineage>
</organism>
<evidence type="ECO:0000313" key="7">
    <source>
        <dbReference type="EMBL" id="CBI24247.3"/>
    </source>
</evidence>
<keyword evidence="4" id="KW-1133">Transmembrane helix</keyword>
<dbReference type="SUPFAM" id="SSF54001">
    <property type="entry name" value="Cysteine proteinases"/>
    <property type="match status" value="1"/>
</dbReference>
<evidence type="ECO:0000256" key="3">
    <source>
        <dbReference type="ARBA" id="ARBA00022801"/>
    </source>
</evidence>
<dbReference type="InterPro" id="IPR038765">
    <property type="entry name" value="Papain-like_cys_pep_sf"/>
</dbReference>
<evidence type="ECO:0000256" key="1">
    <source>
        <dbReference type="ARBA" id="ARBA00005234"/>
    </source>
</evidence>
<evidence type="ECO:0000259" key="6">
    <source>
        <dbReference type="Pfam" id="PF02902"/>
    </source>
</evidence>
<feature type="chain" id="PRO_5003106061" description="Ubiquitin-like protease family profile domain-containing protein" evidence="5">
    <location>
        <begin position="21"/>
        <end position="137"/>
    </location>
</feature>
<dbReference type="GO" id="GO:0008234">
    <property type="term" value="F:cysteine-type peptidase activity"/>
    <property type="evidence" value="ECO:0007669"/>
    <property type="project" value="InterPro"/>
</dbReference>
<reference evidence="8" key="1">
    <citation type="journal article" date="2007" name="Nature">
        <title>The grapevine genome sequence suggests ancestral hexaploidization in major angiosperm phyla.</title>
        <authorList>
            <consortium name="The French-Italian Public Consortium for Grapevine Genome Characterization."/>
            <person name="Jaillon O."/>
            <person name="Aury J.-M."/>
            <person name="Noel B."/>
            <person name="Policriti A."/>
            <person name="Clepet C."/>
            <person name="Casagrande A."/>
            <person name="Choisne N."/>
            <person name="Aubourg S."/>
            <person name="Vitulo N."/>
            <person name="Jubin C."/>
            <person name="Vezzi A."/>
            <person name="Legeai F."/>
            <person name="Hugueney P."/>
            <person name="Dasilva C."/>
            <person name="Horner D."/>
            <person name="Mica E."/>
            <person name="Jublot D."/>
            <person name="Poulain J."/>
            <person name="Bruyere C."/>
            <person name="Billault A."/>
            <person name="Segurens B."/>
            <person name="Gouyvenoux M."/>
            <person name="Ugarte E."/>
            <person name="Cattonaro F."/>
            <person name="Anthouard V."/>
            <person name="Vico V."/>
            <person name="Del Fabbro C."/>
            <person name="Alaux M."/>
            <person name="Di Gaspero G."/>
            <person name="Dumas V."/>
            <person name="Felice N."/>
            <person name="Paillard S."/>
            <person name="Juman I."/>
            <person name="Moroldo M."/>
            <person name="Scalabrin S."/>
            <person name="Canaguier A."/>
            <person name="Le Clainche I."/>
            <person name="Malacrida G."/>
            <person name="Durand E."/>
            <person name="Pesole G."/>
            <person name="Laucou V."/>
            <person name="Chatelet P."/>
            <person name="Merdinoglu D."/>
            <person name="Delledonne M."/>
            <person name="Pezzotti M."/>
            <person name="Lecharny A."/>
            <person name="Scarpelli C."/>
            <person name="Artiguenave F."/>
            <person name="Pe M.E."/>
            <person name="Valle G."/>
            <person name="Morgante M."/>
            <person name="Caboche M."/>
            <person name="Adam-Blondon A.-F."/>
            <person name="Weissenbach J."/>
            <person name="Quetier F."/>
            <person name="Wincker P."/>
        </authorList>
    </citation>
    <scope>NUCLEOTIDE SEQUENCE [LARGE SCALE GENOMIC DNA]</scope>
    <source>
        <strain evidence="8">cv. Pinot noir / PN40024</strain>
    </source>
</reference>